<comment type="caution">
    <text evidence="2">The sequence shown here is derived from an EMBL/GenBank/DDBJ whole genome shotgun (WGS) entry which is preliminary data.</text>
</comment>
<gene>
    <name evidence="2" type="ORF">F2Q68_00015685</name>
</gene>
<sequence>MDTPWDPEFDLELPTKLTLASRPASTHHDQALRPLLRKSPEFQAPPSARHSQKPRSSSSSTRRQQFKKDRARPRSVIRELVLPRVLNVAPA</sequence>
<dbReference type="EMBL" id="QGKW02001940">
    <property type="protein sequence ID" value="KAF2558174.1"/>
    <property type="molecule type" value="Genomic_DNA"/>
</dbReference>
<evidence type="ECO:0000313" key="3">
    <source>
        <dbReference type="Proteomes" id="UP000712281"/>
    </source>
</evidence>
<feature type="compositionally biased region" description="Low complexity" evidence="1">
    <location>
        <begin position="54"/>
        <end position="63"/>
    </location>
</feature>
<protein>
    <submittedName>
        <fullName evidence="2">Uncharacterized protein</fullName>
    </submittedName>
</protein>
<accession>A0A8S9HLC8</accession>
<organism evidence="2 3">
    <name type="scientific">Brassica cretica</name>
    <name type="common">Mustard</name>
    <dbReference type="NCBI Taxonomy" id="69181"/>
    <lineage>
        <taxon>Eukaryota</taxon>
        <taxon>Viridiplantae</taxon>
        <taxon>Streptophyta</taxon>
        <taxon>Embryophyta</taxon>
        <taxon>Tracheophyta</taxon>
        <taxon>Spermatophyta</taxon>
        <taxon>Magnoliopsida</taxon>
        <taxon>eudicotyledons</taxon>
        <taxon>Gunneridae</taxon>
        <taxon>Pentapetalae</taxon>
        <taxon>rosids</taxon>
        <taxon>malvids</taxon>
        <taxon>Brassicales</taxon>
        <taxon>Brassicaceae</taxon>
        <taxon>Brassiceae</taxon>
        <taxon>Brassica</taxon>
    </lineage>
</organism>
<evidence type="ECO:0000256" key="1">
    <source>
        <dbReference type="SAM" id="MobiDB-lite"/>
    </source>
</evidence>
<dbReference type="AlphaFoldDB" id="A0A8S9HLC8"/>
<feature type="region of interest" description="Disordered" evidence="1">
    <location>
        <begin position="16"/>
        <end position="74"/>
    </location>
</feature>
<dbReference type="Proteomes" id="UP000712281">
    <property type="component" value="Unassembled WGS sequence"/>
</dbReference>
<name>A0A8S9HLC8_BRACR</name>
<proteinExistence type="predicted"/>
<reference evidence="2" key="1">
    <citation type="submission" date="2019-12" db="EMBL/GenBank/DDBJ databases">
        <title>Genome sequencing and annotation of Brassica cretica.</title>
        <authorList>
            <person name="Studholme D.J."/>
            <person name="Sarris P.F."/>
        </authorList>
    </citation>
    <scope>NUCLEOTIDE SEQUENCE</scope>
    <source>
        <strain evidence="2">PFS-001/15</strain>
        <tissue evidence="2">Leaf</tissue>
    </source>
</reference>
<evidence type="ECO:0000313" key="2">
    <source>
        <dbReference type="EMBL" id="KAF2558174.1"/>
    </source>
</evidence>